<protein>
    <submittedName>
        <fullName evidence="3">Peptidoglycan-binding lysin domain protein</fullName>
    </submittedName>
</protein>
<name>A0A0G1GJ96_9BACT</name>
<sequence length="474" mass="53226">MKKGQSSELRVKNILKFFKMNENTISTVMGGVVVLVIVGLIFNYFRTTNLKTWQGLLNGDGAETSNEDKKLDDSIIGTYKVQKGDDLWHIAEKYYKSGYNYVDIIKENKLKDDGSIEVGTELRIPKVEAKKTTVVEVAKQEAPKVEEKKDVVVEKNDDLKIEEKKDVTAVKGDTKSIEAGEYTTVRGDSYWKIAQTSKSPSPASNNMSVEVVAGNASKLATALRSTKAGDSLASTYRWSLFRTDETNSDWREILGATAIDISHGELMYQIGRNFLKLEEGRYTPQQEETLLYGILVHDFGEAIIDGNGIGDVSAQIKTKEHEAIEVNIAKLVISTLPLEDELIEKLIYSYEQVVEGGDPELQQAFKALEKTEYVMTALKAFQNCRRREAEGKPGVTLEMAMVGRVIVIDLPKVLDIHTVAYPNSIGRYVRSMDDVIDEAYEYSQDWLRNNGWRNTADHVALCDQFEQKWAAFKG</sequence>
<keyword evidence="1" id="KW-0472">Membrane</keyword>
<dbReference type="SUPFAM" id="SSF54106">
    <property type="entry name" value="LysM domain"/>
    <property type="match status" value="1"/>
</dbReference>
<evidence type="ECO:0000313" key="4">
    <source>
        <dbReference type="Proteomes" id="UP000034069"/>
    </source>
</evidence>
<dbReference type="CDD" id="cd00118">
    <property type="entry name" value="LysM"/>
    <property type="match status" value="1"/>
</dbReference>
<feature type="transmembrane region" description="Helical" evidence="1">
    <location>
        <begin position="25"/>
        <end position="45"/>
    </location>
</feature>
<dbReference type="AlphaFoldDB" id="A0A0G1GJ96"/>
<feature type="domain" description="LysM" evidence="2">
    <location>
        <begin position="77"/>
        <end position="124"/>
    </location>
</feature>
<accession>A0A0G1GJ96</accession>
<proteinExistence type="predicted"/>
<organism evidence="3 4">
    <name type="scientific">Candidatus Collierbacteria bacterium GW2011_GWA1_44_12</name>
    <dbReference type="NCBI Taxonomy" id="1618376"/>
    <lineage>
        <taxon>Bacteria</taxon>
        <taxon>Candidatus Collieribacteriota</taxon>
    </lineage>
</organism>
<keyword evidence="1" id="KW-0812">Transmembrane</keyword>
<evidence type="ECO:0000256" key="1">
    <source>
        <dbReference type="SAM" id="Phobius"/>
    </source>
</evidence>
<gene>
    <name evidence="3" type="ORF">UW23_C0033G0009</name>
</gene>
<dbReference type="PROSITE" id="PS51782">
    <property type="entry name" value="LYSM"/>
    <property type="match status" value="1"/>
</dbReference>
<dbReference type="EMBL" id="LCHN01000033">
    <property type="protein sequence ID" value="KKT34610.1"/>
    <property type="molecule type" value="Genomic_DNA"/>
</dbReference>
<keyword evidence="1" id="KW-1133">Transmembrane helix</keyword>
<dbReference type="SMART" id="SM00257">
    <property type="entry name" value="LysM"/>
    <property type="match status" value="1"/>
</dbReference>
<comment type="caution">
    <text evidence="3">The sequence shown here is derived from an EMBL/GenBank/DDBJ whole genome shotgun (WGS) entry which is preliminary data.</text>
</comment>
<dbReference type="Proteomes" id="UP000034069">
    <property type="component" value="Unassembled WGS sequence"/>
</dbReference>
<dbReference type="InterPro" id="IPR036779">
    <property type="entry name" value="LysM_dom_sf"/>
</dbReference>
<evidence type="ECO:0000259" key="2">
    <source>
        <dbReference type="PROSITE" id="PS51782"/>
    </source>
</evidence>
<reference evidence="3 4" key="1">
    <citation type="journal article" date="2015" name="Nature">
        <title>rRNA introns, odd ribosomes, and small enigmatic genomes across a large radiation of phyla.</title>
        <authorList>
            <person name="Brown C.T."/>
            <person name="Hug L.A."/>
            <person name="Thomas B.C."/>
            <person name="Sharon I."/>
            <person name="Castelle C.J."/>
            <person name="Singh A."/>
            <person name="Wilkins M.J."/>
            <person name="Williams K.H."/>
            <person name="Banfield J.F."/>
        </authorList>
    </citation>
    <scope>NUCLEOTIDE SEQUENCE [LARGE SCALE GENOMIC DNA]</scope>
</reference>
<dbReference type="InterPro" id="IPR018392">
    <property type="entry name" value="LysM"/>
</dbReference>
<dbReference type="Pfam" id="PF01476">
    <property type="entry name" value="LysM"/>
    <property type="match status" value="1"/>
</dbReference>
<dbReference type="Gene3D" id="3.10.350.10">
    <property type="entry name" value="LysM domain"/>
    <property type="match status" value="1"/>
</dbReference>
<evidence type="ECO:0000313" key="3">
    <source>
        <dbReference type="EMBL" id="KKT34610.1"/>
    </source>
</evidence>